<dbReference type="FunFam" id="3.40.50.12710:FF:000004">
    <property type="entry name" value="Protein arginine methyltransferase NDUFAF7"/>
    <property type="match status" value="1"/>
</dbReference>
<dbReference type="InterPro" id="IPR029063">
    <property type="entry name" value="SAM-dependent_MTases_sf"/>
</dbReference>
<sequence>MRSFVSAAPRALRPLASRCARPAVRIPCFRSFSSTLPRRQEERQWSTPLAKQLYEAISLTGPVPLASYMRMCLTGDLGGYYTGAIGEGRDQFGTRGDFITSPEISQVFGELIGIWFTAEWIGQGQPTSGVQVIEVGPGRGTLMDDVLRTIQRFPVMARSIDSIYMVEASRELREAQQKLLCGPNATFTETELGLKGTSKYGGTPIIWSETIKPIPTKPNNMPFIVAHEFFDALPIHAFESVAVDPEKSPAPGGPSSPPYPIATKSSTEWREMMVSPTPPGVTHMDLKTPKSEHGEPVPEFQLILSSTTTRHSRYVPESSPRYRSLKSTPGSVIEVCPDASMYANDFATRIGGSDEKPKPRASGAALILDYGTSDTVPVNSLRGIRHHRRVNPFSAPGLIDLSADVDFTAIAEAAMDASPGVEVHGPVDQSYFLEAMGIRQRAEVLAKAPNLPKETVDNIHKSWRRLVDRGPDGMGKLYKVLAIVPENDGLRPPVGFGGDVQYQK</sequence>
<dbReference type="GO" id="GO:0032981">
    <property type="term" value="P:mitochondrial respiratory chain complex I assembly"/>
    <property type="evidence" value="ECO:0007669"/>
    <property type="project" value="TreeGrafter"/>
</dbReference>
<dbReference type="SUPFAM" id="SSF53335">
    <property type="entry name" value="S-adenosyl-L-methionine-dependent methyltransferases"/>
    <property type="match status" value="1"/>
</dbReference>
<feature type="region of interest" description="Disordered" evidence="8">
    <location>
        <begin position="244"/>
        <end position="263"/>
    </location>
</feature>
<gene>
    <name evidence="9" type="ORF">GMORB2_6834</name>
</gene>
<keyword evidence="5 7" id="KW-0496">Mitochondrion</keyword>
<dbReference type="Gene3D" id="3.40.50.12710">
    <property type="match status" value="1"/>
</dbReference>
<evidence type="ECO:0000313" key="10">
    <source>
        <dbReference type="Proteomes" id="UP000749293"/>
    </source>
</evidence>
<organism evidence="9 10">
    <name type="scientific">Geosmithia morbida</name>
    <dbReference type="NCBI Taxonomy" id="1094350"/>
    <lineage>
        <taxon>Eukaryota</taxon>
        <taxon>Fungi</taxon>
        <taxon>Dikarya</taxon>
        <taxon>Ascomycota</taxon>
        <taxon>Pezizomycotina</taxon>
        <taxon>Sordariomycetes</taxon>
        <taxon>Hypocreomycetidae</taxon>
        <taxon>Hypocreales</taxon>
        <taxon>Bionectriaceae</taxon>
        <taxon>Geosmithia</taxon>
    </lineage>
</organism>
<evidence type="ECO:0000256" key="2">
    <source>
        <dbReference type="ARBA" id="ARBA00005891"/>
    </source>
</evidence>
<dbReference type="PANTHER" id="PTHR12049">
    <property type="entry name" value="PROTEIN ARGININE METHYLTRANSFERASE NDUFAF7, MITOCHONDRIAL"/>
    <property type="match status" value="1"/>
</dbReference>
<accession>A0A9P4YX40</accession>
<dbReference type="Proteomes" id="UP000749293">
    <property type="component" value="Unassembled WGS sequence"/>
</dbReference>
<dbReference type="GeneID" id="55973057"/>
<dbReference type="RefSeq" id="XP_035321935.1">
    <property type="nucleotide sequence ID" value="XM_035468801.1"/>
</dbReference>
<keyword evidence="3 7" id="KW-0489">Methyltransferase</keyword>
<keyword evidence="10" id="KW-1185">Reference proteome</keyword>
<feature type="compositionally biased region" description="Pro residues" evidence="8">
    <location>
        <begin position="251"/>
        <end position="260"/>
    </location>
</feature>
<dbReference type="EMBL" id="JAANYQ010000007">
    <property type="protein sequence ID" value="KAF4123283.1"/>
    <property type="molecule type" value="Genomic_DNA"/>
</dbReference>
<dbReference type="InterPro" id="IPR003788">
    <property type="entry name" value="NDUFAF7"/>
</dbReference>
<reference evidence="9" key="1">
    <citation type="submission" date="2020-03" db="EMBL/GenBank/DDBJ databases">
        <title>Site-based positive gene gene selection in Geosmithia morbida across the United States reveals a broad range of putative effectors and factors for local host and environmental adapation.</title>
        <authorList>
            <person name="Onufrak A."/>
            <person name="Murdoch R.W."/>
            <person name="Gazis R."/>
            <person name="Huff M."/>
            <person name="Staton M."/>
            <person name="Klingeman W."/>
            <person name="Hadziabdic D."/>
        </authorList>
    </citation>
    <scope>NUCLEOTIDE SEQUENCE</scope>
    <source>
        <strain evidence="9">1262</strain>
    </source>
</reference>
<dbReference type="Pfam" id="PF02636">
    <property type="entry name" value="Methyltransf_28"/>
    <property type="match status" value="1"/>
</dbReference>
<comment type="catalytic activity">
    <reaction evidence="6 7">
        <text>L-arginyl-[protein] + 2 S-adenosyl-L-methionine = N(omega),N(omega)'-dimethyl-L-arginyl-[protein] + 2 S-adenosyl-L-homocysteine + 2 H(+)</text>
        <dbReference type="Rhea" id="RHEA:48108"/>
        <dbReference type="Rhea" id="RHEA-COMP:10532"/>
        <dbReference type="Rhea" id="RHEA-COMP:11992"/>
        <dbReference type="ChEBI" id="CHEBI:15378"/>
        <dbReference type="ChEBI" id="CHEBI:29965"/>
        <dbReference type="ChEBI" id="CHEBI:57856"/>
        <dbReference type="ChEBI" id="CHEBI:59789"/>
        <dbReference type="ChEBI" id="CHEBI:88221"/>
        <dbReference type="EC" id="2.1.1.320"/>
    </reaction>
</comment>
<evidence type="ECO:0000256" key="4">
    <source>
        <dbReference type="ARBA" id="ARBA00022679"/>
    </source>
</evidence>
<evidence type="ECO:0000313" key="9">
    <source>
        <dbReference type="EMBL" id="KAF4123283.1"/>
    </source>
</evidence>
<dbReference type="AlphaFoldDB" id="A0A9P4YX40"/>
<comment type="caution">
    <text evidence="9">The sequence shown here is derived from an EMBL/GenBank/DDBJ whole genome shotgun (WGS) entry which is preliminary data.</text>
</comment>
<evidence type="ECO:0000256" key="1">
    <source>
        <dbReference type="ARBA" id="ARBA00004173"/>
    </source>
</evidence>
<dbReference type="GO" id="GO:0035243">
    <property type="term" value="F:protein-arginine omega-N symmetric methyltransferase activity"/>
    <property type="evidence" value="ECO:0007669"/>
    <property type="project" value="UniProtKB-EC"/>
</dbReference>
<comment type="similarity">
    <text evidence="2 7">Belongs to the NDUFAF7 family.</text>
</comment>
<dbReference type="PANTHER" id="PTHR12049:SF7">
    <property type="entry name" value="PROTEIN ARGININE METHYLTRANSFERASE NDUFAF7, MITOCHONDRIAL"/>
    <property type="match status" value="1"/>
</dbReference>
<name>A0A9P4YX40_9HYPO</name>
<keyword evidence="4 7" id="KW-0808">Transferase</keyword>
<evidence type="ECO:0000256" key="6">
    <source>
        <dbReference type="ARBA" id="ARBA00048612"/>
    </source>
</evidence>
<proteinExistence type="inferred from homology"/>
<dbReference type="GO" id="GO:0005739">
    <property type="term" value="C:mitochondrion"/>
    <property type="evidence" value="ECO:0007669"/>
    <property type="project" value="UniProtKB-SubCell"/>
</dbReference>
<dbReference type="EC" id="2.1.1.320" evidence="7"/>
<dbReference type="InterPro" id="IPR038375">
    <property type="entry name" value="NDUFAF7_sf"/>
</dbReference>
<comment type="function">
    <text evidence="7">Arginine methyltransferase involved in the assembly or stability of mitochondrial NADH:ubiquinone oxidoreductase complex (complex I).</text>
</comment>
<evidence type="ECO:0000256" key="7">
    <source>
        <dbReference type="RuleBase" id="RU364114"/>
    </source>
</evidence>
<dbReference type="OrthoDB" id="5595109at2759"/>
<comment type="subcellular location">
    <subcellularLocation>
        <location evidence="1 7">Mitochondrion</location>
    </subcellularLocation>
</comment>
<evidence type="ECO:0000256" key="5">
    <source>
        <dbReference type="ARBA" id="ARBA00023128"/>
    </source>
</evidence>
<evidence type="ECO:0000256" key="3">
    <source>
        <dbReference type="ARBA" id="ARBA00022603"/>
    </source>
</evidence>
<evidence type="ECO:0000256" key="8">
    <source>
        <dbReference type="SAM" id="MobiDB-lite"/>
    </source>
</evidence>
<protein>
    <recommendedName>
        <fullName evidence="7">Protein arginine methyltransferase NDUFAF7</fullName>
        <ecNumber evidence="7">2.1.1.320</ecNumber>
    </recommendedName>
</protein>
<dbReference type="GO" id="GO:0032259">
    <property type="term" value="P:methylation"/>
    <property type="evidence" value="ECO:0007669"/>
    <property type="project" value="UniProtKB-KW"/>
</dbReference>